<dbReference type="SUPFAM" id="SSF53383">
    <property type="entry name" value="PLP-dependent transferases"/>
    <property type="match status" value="1"/>
</dbReference>
<dbReference type="EC" id="2.6.1.-" evidence="5"/>
<dbReference type="Gene3D" id="3.40.640.10">
    <property type="entry name" value="Type I PLP-dependent aspartate aminotransferase-like (Major domain)"/>
    <property type="match status" value="1"/>
</dbReference>
<dbReference type="InterPro" id="IPR015424">
    <property type="entry name" value="PyrdxlP-dep_Trfase"/>
</dbReference>
<keyword evidence="3 5" id="KW-0808">Transferase</keyword>
<comment type="caution">
    <text evidence="5">The sequence shown here is derived from an EMBL/GenBank/DDBJ whole genome shotgun (WGS) entry which is preliminary data.</text>
</comment>
<keyword evidence="2 5" id="KW-0032">Aminotransferase</keyword>
<evidence type="ECO:0000256" key="3">
    <source>
        <dbReference type="ARBA" id="ARBA00022679"/>
    </source>
</evidence>
<dbReference type="InterPro" id="IPR050859">
    <property type="entry name" value="Class-I_PLP-dep_aminotransf"/>
</dbReference>
<dbReference type="PANTHER" id="PTHR42790">
    <property type="entry name" value="AMINOTRANSFERASE"/>
    <property type="match status" value="1"/>
</dbReference>
<evidence type="ECO:0000313" key="6">
    <source>
        <dbReference type="Proteomes" id="UP001519288"/>
    </source>
</evidence>
<gene>
    <name evidence="5" type="ORF">J2Z69_003260</name>
</gene>
<evidence type="ECO:0000313" key="5">
    <source>
        <dbReference type="EMBL" id="MBP2002203.1"/>
    </source>
</evidence>
<dbReference type="InterPro" id="IPR015421">
    <property type="entry name" value="PyrdxlP-dep_Trfase_major"/>
</dbReference>
<comment type="cofactor">
    <cofactor evidence="1">
        <name>pyridoxal 5'-phosphate</name>
        <dbReference type="ChEBI" id="CHEBI:597326"/>
    </cofactor>
</comment>
<dbReference type="Proteomes" id="UP001519288">
    <property type="component" value="Unassembled WGS sequence"/>
</dbReference>
<dbReference type="InterPro" id="IPR015422">
    <property type="entry name" value="PyrdxlP-dep_Trfase_small"/>
</dbReference>
<proteinExistence type="predicted"/>
<evidence type="ECO:0000256" key="2">
    <source>
        <dbReference type="ARBA" id="ARBA00022576"/>
    </source>
</evidence>
<accession>A0ABS4JKH8</accession>
<protein>
    <submittedName>
        <fullName evidence="5">2-aminoadipate transaminase</fullName>
        <ecNumber evidence="5">2.6.1.-</ecNumber>
    </submittedName>
</protein>
<evidence type="ECO:0000256" key="1">
    <source>
        <dbReference type="ARBA" id="ARBA00001933"/>
    </source>
</evidence>
<keyword evidence="6" id="KW-1185">Reference proteome</keyword>
<sequence>MNPWYDAELNVENIIRLDEEKADPTFVRNVLDSLIHTPIIMRYAEEHIISNHQALASWLFHAWLGFPNSQQKGEQDEASGNDSIILTSGRKEGILRVYEALLKPGDVMITMNSLDTYIVEKIKSCGAVAVQLSIQNDKGWAQFESLLLTNPPAFVHIRVEDNQSAYAVKGSGGLVVESEFVRFIKLLHHRDIPILVEWERNEAPLFNEEERRTSLYNICQDSGFEKRIEIGSLAEHGLSLGWVRGEESWISHLGLLSNVQERRLKIRGPQLADPEVLLAPDFSWRKYASALNREYRSRQAEALAWLEDGGGVLATAFKHQPPGSGRYLWGTLPEGWDSAALLRAARIHGATFHVGAVDLASAAEPSRTLRLSVAAVSRERLQVGLARIAAAAAEFTARWDV</sequence>
<dbReference type="EMBL" id="JAGGLD010000006">
    <property type="protein sequence ID" value="MBP2002203.1"/>
    <property type="molecule type" value="Genomic_DNA"/>
</dbReference>
<dbReference type="PANTHER" id="PTHR42790:SF19">
    <property type="entry name" value="KYNURENINE_ALPHA-AMINOADIPATE AMINOTRANSFERASE, MITOCHONDRIAL"/>
    <property type="match status" value="1"/>
</dbReference>
<dbReference type="GO" id="GO:0008483">
    <property type="term" value="F:transaminase activity"/>
    <property type="evidence" value="ECO:0007669"/>
    <property type="project" value="UniProtKB-KW"/>
</dbReference>
<reference evidence="5 6" key="1">
    <citation type="submission" date="2021-03" db="EMBL/GenBank/DDBJ databases">
        <title>Genomic Encyclopedia of Type Strains, Phase IV (KMG-IV): sequencing the most valuable type-strain genomes for metagenomic binning, comparative biology and taxonomic classification.</title>
        <authorList>
            <person name="Goeker M."/>
        </authorList>
    </citation>
    <scope>NUCLEOTIDE SEQUENCE [LARGE SCALE GENOMIC DNA]</scope>
    <source>
        <strain evidence="5 6">DSM 26806</strain>
    </source>
</reference>
<name>A0ABS4JKH8_9BACL</name>
<keyword evidence="4" id="KW-0663">Pyridoxal phosphate</keyword>
<evidence type="ECO:0000256" key="4">
    <source>
        <dbReference type="ARBA" id="ARBA00022898"/>
    </source>
</evidence>
<organism evidence="5 6">
    <name type="scientific">Paenibacillus shirakamiensis</name>
    <dbReference type="NCBI Taxonomy" id="1265935"/>
    <lineage>
        <taxon>Bacteria</taxon>
        <taxon>Bacillati</taxon>
        <taxon>Bacillota</taxon>
        <taxon>Bacilli</taxon>
        <taxon>Bacillales</taxon>
        <taxon>Paenibacillaceae</taxon>
        <taxon>Paenibacillus</taxon>
    </lineage>
</organism>
<dbReference type="RefSeq" id="WP_209864817.1">
    <property type="nucleotide sequence ID" value="NZ_JAGGLD010000006.1"/>
</dbReference>
<dbReference type="Gene3D" id="3.90.1150.10">
    <property type="entry name" value="Aspartate Aminotransferase, domain 1"/>
    <property type="match status" value="1"/>
</dbReference>